<sequence length="146" mass="14245">MLEWHNWEVQRAVSAFMLGEITPPRSFLMGNNSSGNNNASADSSGFGGLGGGASSGAGMEGMVDGDVGGGGEGRGVGGGAAGAAPGVLSVVVGLTIPVAGEGDIVRPVPDKLRAGSGGPTQGRRRGGAAVRESVRGRVAGDRTTGL</sequence>
<keyword evidence="3" id="KW-1185">Reference proteome</keyword>
<feature type="region of interest" description="Disordered" evidence="1">
    <location>
        <begin position="39"/>
        <end position="79"/>
    </location>
</feature>
<reference evidence="2 3" key="1">
    <citation type="journal article" date="2010" name="Nature">
        <title>The Ectocarpus genome and the independent evolution of multicellularity in brown algae.</title>
        <authorList>
            <person name="Cock J.M."/>
            <person name="Sterck L."/>
            <person name="Rouze P."/>
            <person name="Scornet D."/>
            <person name="Allen A.E."/>
            <person name="Amoutzias G."/>
            <person name="Anthouard V."/>
            <person name="Artiguenave F."/>
            <person name="Aury J.M."/>
            <person name="Badger J.H."/>
            <person name="Beszteri B."/>
            <person name="Billiau K."/>
            <person name="Bonnet E."/>
            <person name="Bothwell J.H."/>
            <person name="Bowler C."/>
            <person name="Boyen C."/>
            <person name="Brownlee C."/>
            <person name="Carrano C.J."/>
            <person name="Charrier B."/>
            <person name="Cho G.Y."/>
            <person name="Coelho S.M."/>
            <person name="Collen J."/>
            <person name="Corre E."/>
            <person name="Da Silva C."/>
            <person name="Delage L."/>
            <person name="Delaroque N."/>
            <person name="Dittami S.M."/>
            <person name="Doulbeau S."/>
            <person name="Elias M."/>
            <person name="Farnham G."/>
            <person name="Gachon C.M."/>
            <person name="Gschloessl B."/>
            <person name="Heesch S."/>
            <person name="Jabbari K."/>
            <person name="Jubin C."/>
            <person name="Kawai H."/>
            <person name="Kimura K."/>
            <person name="Kloareg B."/>
            <person name="Kupper F.C."/>
            <person name="Lang D."/>
            <person name="Le Bail A."/>
            <person name="Leblanc C."/>
            <person name="Lerouge P."/>
            <person name="Lohr M."/>
            <person name="Lopez P.J."/>
            <person name="Martens C."/>
            <person name="Maumus F."/>
            <person name="Michel G."/>
            <person name="Miranda-Saavedra D."/>
            <person name="Morales J."/>
            <person name="Moreau H."/>
            <person name="Motomura T."/>
            <person name="Nagasato C."/>
            <person name="Napoli C.A."/>
            <person name="Nelson D.R."/>
            <person name="Nyvall-Collen P."/>
            <person name="Peters A.F."/>
            <person name="Pommier C."/>
            <person name="Potin P."/>
            <person name="Poulain J."/>
            <person name="Quesneville H."/>
            <person name="Read B."/>
            <person name="Rensing S.A."/>
            <person name="Ritter A."/>
            <person name="Rousvoal S."/>
            <person name="Samanta M."/>
            <person name="Samson G."/>
            <person name="Schroeder D.C."/>
            <person name="Segurens B."/>
            <person name="Strittmatter M."/>
            <person name="Tonon T."/>
            <person name="Tregear J.W."/>
            <person name="Valentin K."/>
            <person name="von Dassow P."/>
            <person name="Yamagishi T."/>
            <person name="Van de Peer Y."/>
            <person name="Wincker P."/>
        </authorList>
    </citation>
    <scope>NUCLEOTIDE SEQUENCE [LARGE SCALE GENOMIC DNA]</scope>
    <source>
        <strain evidence="3">Ec32 / CCAP1310/4</strain>
    </source>
</reference>
<protein>
    <submittedName>
        <fullName evidence="2">Uncharacterized protein</fullName>
    </submittedName>
</protein>
<feature type="compositionally biased region" description="Gly residues" evidence="1">
    <location>
        <begin position="45"/>
        <end position="59"/>
    </location>
</feature>
<dbReference type="OrthoDB" id="10581536at2759"/>
<accession>D7G9J5</accession>
<dbReference type="InParanoid" id="D7G9J5"/>
<name>D7G9J5_ECTSI</name>
<evidence type="ECO:0000256" key="1">
    <source>
        <dbReference type="SAM" id="MobiDB-lite"/>
    </source>
</evidence>
<dbReference type="Proteomes" id="UP000002630">
    <property type="component" value="Unassembled WGS sequence"/>
</dbReference>
<dbReference type="EMBL" id="FN649760">
    <property type="protein sequence ID" value="CBJ33879.1"/>
    <property type="molecule type" value="Genomic_DNA"/>
</dbReference>
<proteinExistence type="predicted"/>
<evidence type="ECO:0000313" key="3">
    <source>
        <dbReference type="Proteomes" id="UP000002630"/>
    </source>
</evidence>
<gene>
    <name evidence="2" type="ORF">Esi_0667_0001</name>
</gene>
<evidence type="ECO:0000313" key="2">
    <source>
        <dbReference type="EMBL" id="CBJ33879.1"/>
    </source>
</evidence>
<dbReference type="AlphaFoldDB" id="D7G9J5"/>
<feature type="compositionally biased region" description="Gly residues" evidence="1">
    <location>
        <begin position="66"/>
        <end position="79"/>
    </location>
</feature>
<feature type="region of interest" description="Disordered" evidence="1">
    <location>
        <begin position="105"/>
        <end position="146"/>
    </location>
</feature>
<organism evidence="2 3">
    <name type="scientific">Ectocarpus siliculosus</name>
    <name type="common">Brown alga</name>
    <name type="synonym">Conferva siliculosa</name>
    <dbReference type="NCBI Taxonomy" id="2880"/>
    <lineage>
        <taxon>Eukaryota</taxon>
        <taxon>Sar</taxon>
        <taxon>Stramenopiles</taxon>
        <taxon>Ochrophyta</taxon>
        <taxon>PX clade</taxon>
        <taxon>Phaeophyceae</taxon>
        <taxon>Ectocarpales</taxon>
        <taxon>Ectocarpaceae</taxon>
        <taxon>Ectocarpus</taxon>
    </lineage>
</organism>